<dbReference type="InterPro" id="IPR015943">
    <property type="entry name" value="WD40/YVTN_repeat-like_dom_sf"/>
</dbReference>
<sequence length="557" mass="61670">MEFPQLRAWLRLTDEQSEVSIYDIKFYPYSEPDEDPVFAAVAEREIYICKPVCKSKTSKTNGLEILTVLEDPDEDISLNSVAWSKDSRTGEPLVCVAGSGSNNIKILNVVTGNLARVLYGHGGAVNDLVTSPVSPNIIASCSSDYTIRIWNLDRKYDKQPCAAILSGEGHRQTILSIDFHDNGRWLLSGGQDTMVCLWSVPEIPDENAGTDRPTAVVFPHFASINMHSDYVDCVRFLGDLVISRASTGNNIHVKRGDIMLWKIEGFSSADMNPPEAPMPGCGRPTRSAFGGTFQRLLTFDMMSVEPFYMRFGLLKKHGHRPMLVMGNIKARFSFWDLQRFEERRPAKKKLKAVVKSNKRDKDLARQVLINNAMRASSDASSLVTIASRKSELISRRMSIRSKVRASRTLPTPVSALGSTPVLTPTSITKAPVAPSEASGPPPKAPIPPNKAPIPPSKDSKPPFKYPKPQSKDPKPPSKDSKSQSKGPTPVYKRVPPKVNINTRTSKNYIRHAAHKMIVVNCPIDFACRAIDWSHDGKWCVGVGDRGMIAIFGREKTK</sequence>
<feature type="compositionally biased region" description="Pro residues" evidence="7">
    <location>
        <begin position="439"/>
        <end position="455"/>
    </location>
</feature>
<organism evidence="8 9">
    <name type="scientific">Aureobasidium subglaciale (strain EXF-2481)</name>
    <name type="common">Aureobasidium pullulans var. subglaciale</name>
    <dbReference type="NCBI Taxonomy" id="1043005"/>
    <lineage>
        <taxon>Eukaryota</taxon>
        <taxon>Fungi</taxon>
        <taxon>Dikarya</taxon>
        <taxon>Ascomycota</taxon>
        <taxon>Pezizomycotina</taxon>
        <taxon>Dothideomycetes</taxon>
        <taxon>Dothideomycetidae</taxon>
        <taxon>Dothideales</taxon>
        <taxon>Saccotheciaceae</taxon>
        <taxon>Aureobasidium</taxon>
    </lineage>
</organism>
<evidence type="ECO:0000256" key="6">
    <source>
        <dbReference type="PROSITE-ProRule" id="PRU00221"/>
    </source>
</evidence>
<dbReference type="InterPro" id="IPR019775">
    <property type="entry name" value="WD40_repeat_CS"/>
</dbReference>
<accession>A0A074YUZ7</accession>
<evidence type="ECO:0000256" key="1">
    <source>
        <dbReference type="ARBA" id="ARBA00008075"/>
    </source>
</evidence>
<evidence type="ECO:0000313" key="9">
    <source>
        <dbReference type="Proteomes" id="UP000030641"/>
    </source>
</evidence>
<dbReference type="AlphaFoldDB" id="A0A074YUZ7"/>
<name>A0A074YUZ7_AURSE</name>
<dbReference type="SMART" id="SM00320">
    <property type="entry name" value="WD40"/>
    <property type="match status" value="4"/>
</dbReference>
<keyword evidence="5" id="KW-0804">Transcription</keyword>
<evidence type="ECO:0000256" key="4">
    <source>
        <dbReference type="ARBA" id="ARBA00023015"/>
    </source>
</evidence>
<gene>
    <name evidence="8" type="ORF">AUEXF2481DRAFT_2884</name>
</gene>
<dbReference type="PANTHER" id="PTHR10253">
    <property type="entry name" value="POLYCOMB PROTEIN"/>
    <property type="match status" value="1"/>
</dbReference>
<dbReference type="HOGENOM" id="CLU_025586_0_0_1"/>
<dbReference type="OrthoDB" id="7318948at2759"/>
<dbReference type="PROSITE" id="PS50082">
    <property type="entry name" value="WD_REPEATS_2"/>
    <property type="match status" value="2"/>
</dbReference>
<dbReference type="Gene3D" id="2.130.10.10">
    <property type="entry name" value="YVTN repeat-like/Quinoprotein amine dehydrogenase"/>
    <property type="match status" value="1"/>
</dbReference>
<comment type="similarity">
    <text evidence="1">Belongs to the WD repeat ESC family.</text>
</comment>
<dbReference type="SUPFAM" id="SSF50978">
    <property type="entry name" value="WD40 repeat-like"/>
    <property type="match status" value="1"/>
</dbReference>
<feature type="compositionally biased region" description="Basic and acidic residues" evidence="7">
    <location>
        <begin position="469"/>
        <end position="482"/>
    </location>
</feature>
<dbReference type="PROSITE" id="PS00678">
    <property type="entry name" value="WD_REPEATS_1"/>
    <property type="match status" value="1"/>
</dbReference>
<evidence type="ECO:0000256" key="2">
    <source>
        <dbReference type="ARBA" id="ARBA00022574"/>
    </source>
</evidence>
<dbReference type="GeneID" id="25363808"/>
<dbReference type="PROSITE" id="PS50294">
    <property type="entry name" value="WD_REPEATS_REGION"/>
    <property type="match status" value="2"/>
</dbReference>
<dbReference type="InParanoid" id="A0A074YUZ7"/>
<feature type="region of interest" description="Disordered" evidence="7">
    <location>
        <begin position="401"/>
        <end position="495"/>
    </location>
</feature>
<keyword evidence="3" id="KW-0677">Repeat</keyword>
<dbReference type="Pfam" id="PF00400">
    <property type="entry name" value="WD40"/>
    <property type="match status" value="2"/>
</dbReference>
<protein>
    <submittedName>
        <fullName evidence="8">Uncharacterized protein</fullName>
    </submittedName>
</protein>
<feature type="repeat" description="WD" evidence="6">
    <location>
        <begin position="167"/>
        <end position="200"/>
    </location>
</feature>
<proteinExistence type="inferred from homology"/>
<dbReference type="OMA" id="GRQVAWS"/>
<keyword evidence="9" id="KW-1185">Reference proteome</keyword>
<reference evidence="8 9" key="1">
    <citation type="journal article" date="2014" name="BMC Genomics">
        <title>Genome sequencing of four Aureobasidium pullulans varieties: biotechnological potential, stress tolerance, and description of new species.</title>
        <authorList>
            <person name="Gostin Ar C."/>
            <person name="Ohm R.A."/>
            <person name="Kogej T."/>
            <person name="Sonjak S."/>
            <person name="Turk M."/>
            <person name="Zajc J."/>
            <person name="Zalar P."/>
            <person name="Grube M."/>
            <person name="Sun H."/>
            <person name="Han J."/>
            <person name="Sharma A."/>
            <person name="Chiniquy J."/>
            <person name="Ngan C.Y."/>
            <person name="Lipzen A."/>
            <person name="Barry K."/>
            <person name="Grigoriev I.V."/>
            <person name="Gunde-Cimerman N."/>
        </authorList>
    </citation>
    <scope>NUCLEOTIDE SEQUENCE [LARGE SCALE GENOMIC DNA]</scope>
    <source>
        <strain evidence="8 9">EXF-2481</strain>
    </source>
</reference>
<keyword evidence="2 6" id="KW-0853">WD repeat</keyword>
<dbReference type="InterPro" id="IPR001680">
    <property type="entry name" value="WD40_rpt"/>
</dbReference>
<feature type="repeat" description="WD" evidence="6">
    <location>
        <begin position="118"/>
        <end position="153"/>
    </location>
</feature>
<dbReference type="STRING" id="1043005.A0A074YUZ7"/>
<evidence type="ECO:0000256" key="5">
    <source>
        <dbReference type="ARBA" id="ARBA00023163"/>
    </source>
</evidence>
<dbReference type="EMBL" id="KL584753">
    <property type="protein sequence ID" value="KEQ97982.1"/>
    <property type="molecule type" value="Genomic_DNA"/>
</dbReference>
<dbReference type="RefSeq" id="XP_013346184.1">
    <property type="nucleotide sequence ID" value="XM_013490730.1"/>
</dbReference>
<dbReference type="InterPro" id="IPR051243">
    <property type="entry name" value="PcG_WD-repeat"/>
</dbReference>
<dbReference type="Proteomes" id="UP000030641">
    <property type="component" value="Unassembled WGS sequence"/>
</dbReference>
<evidence type="ECO:0000256" key="3">
    <source>
        <dbReference type="ARBA" id="ARBA00022737"/>
    </source>
</evidence>
<feature type="compositionally biased region" description="Polar residues" evidence="7">
    <location>
        <begin position="408"/>
        <end position="428"/>
    </location>
</feature>
<evidence type="ECO:0000256" key="7">
    <source>
        <dbReference type="SAM" id="MobiDB-lite"/>
    </source>
</evidence>
<keyword evidence="4" id="KW-0805">Transcription regulation</keyword>
<dbReference type="InterPro" id="IPR036322">
    <property type="entry name" value="WD40_repeat_dom_sf"/>
</dbReference>
<evidence type="ECO:0000313" key="8">
    <source>
        <dbReference type="EMBL" id="KEQ97982.1"/>
    </source>
</evidence>